<gene>
    <name evidence="3" type="ORF">FKG94_14360</name>
</gene>
<sequence length="581" mass="64092">MAVHHRHGVTAPGQGRARLRHLGFVLAAHGLPPVRRSRQDTMATGAGGRFFVCRRVVITWPHYRRQSARDSFCAGTTKHTMPANEPSYFVAVDLGSNSFHMLIAREKDGALEIVDRVKDMVQIARGLGRDGNLSTEAQARAILCLECFSERIRQIPSSRVRAVGTKTLRAARNAEQFLRRAEAALGQPIQIISGYEEARLVYLGVSHSIVDDHRKRLVIDIGGGSTEFIIGHNLTPQHLESLSIGCVTYAERYLQQGVTADAMGAAYLAACNELELIRNDYRNTGWDIVYGASGTMRVIAELMPNHTAAAVITRQGLNNLIEQTINDGEVGSPSVSKLRRDVLPAGLAILKAIFSQLQLTELHVADATLKEGLIYDSLGRMGQRDTRDQTVEMMSNRYQIDRAQAARVQDTALALLGQLSPTDLRGLAPEKLLCWAAQLHEIGLSVSHSGHHHHGHYLLKHSDMAGFSRYDQQLLARLVRFHRRKLLAEPLDPLHESEPAHTNTAGLSGDDPLLPLVLCLRLAVLLNRARETVDCGAGLDWRDNRVHISFTPGWLDQHPLTARSLSIEADYLAGVGLTLSF</sequence>
<feature type="domain" description="Ppx/GppA phosphatase N-terminal" evidence="1">
    <location>
        <begin position="102"/>
        <end position="380"/>
    </location>
</feature>
<dbReference type="AlphaFoldDB" id="A0A545TLX6"/>
<dbReference type="SUPFAM" id="SSF53067">
    <property type="entry name" value="Actin-like ATPase domain"/>
    <property type="match status" value="2"/>
</dbReference>
<dbReference type="InterPro" id="IPR048950">
    <property type="entry name" value="Ppx_GppA_C"/>
</dbReference>
<dbReference type="CDD" id="cd24053">
    <property type="entry name" value="ASKHA_NBD_EcPPX-GppA-like"/>
    <property type="match status" value="1"/>
</dbReference>
<accession>A0A545TLX6</accession>
<dbReference type="Gene3D" id="3.30.420.150">
    <property type="entry name" value="Exopolyphosphatase. Domain 2"/>
    <property type="match status" value="1"/>
</dbReference>
<protein>
    <submittedName>
        <fullName evidence="3">Ppx/GppA family phosphatase</fullName>
    </submittedName>
</protein>
<organism evidence="3 4">
    <name type="scientific">Exilibacterium tricleocarpae</name>
    <dbReference type="NCBI Taxonomy" id="2591008"/>
    <lineage>
        <taxon>Bacteria</taxon>
        <taxon>Pseudomonadati</taxon>
        <taxon>Pseudomonadota</taxon>
        <taxon>Gammaproteobacteria</taxon>
        <taxon>Cellvibrionales</taxon>
        <taxon>Cellvibrionaceae</taxon>
        <taxon>Exilibacterium</taxon>
    </lineage>
</organism>
<comment type="caution">
    <text evidence="3">The sequence shown here is derived from an EMBL/GenBank/DDBJ whole genome shotgun (WGS) entry which is preliminary data.</text>
</comment>
<proteinExistence type="predicted"/>
<dbReference type="SUPFAM" id="SSF109604">
    <property type="entry name" value="HD-domain/PDEase-like"/>
    <property type="match status" value="1"/>
</dbReference>
<dbReference type="Pfam" id="PF21447">
    <property type="entry name" value="Ppx-GppA_III"/>
    <property type="match status" value="1"/>
</dbReference>
<dbReference type="FunFam" id="3.30.420.40:FF:000023">
    <property type="entry name" value="Guanosine-5'-triphosphate,3'-diphosphate pyrophosphatase"/>
    <property type="match status" value="1"/>
</dbReference>
<dbReference type="GO" id="GO:0016462">
    <property type="term" value="F:pyrophosphatase activity"/>
    <property type="evidence" value="ECO:0007669"/>
    <property type="project" value="TreeGrafter"/>
</dbReference>
<dbReference type="OrthoDB" id="9793035at2"/>
<reference evidence="3 4" key="1">
    <citation type="submission" date="2019-06" db="EMBL/GenBank/DDBJ databases">
        <title>Whole genome sequence for Cellvibrionaceae sp. R142.</title>
        <authorList>
            <person name="Wang G."/>
        </authorList>
    </citation>
    <scope>NUCLEOTIDE SEQUENCE [LARGE SCALE GENOMIC DNA]</scope>
    <source>
        <strain evidence="3 4">R142</strain>
    </source>
</reference>
<dbReference type="Pfam" id="PF02541">
    <property type="entry name" value="Ppx-GppA"/>
    <property type="match status" value="1"/>
</dbReference>
<dbReference type="PANTHER" id="PTHR30005:SF0">
    <property type="entry name" value="RETROGRADE REGULATION PROTEIN 2"/>
    <property type="match status" value="1"/>
</dbReference>
<name>A0A545TLX6_9GAMM</name>
<dbReference type="Proteomes" id="UP000319732">
    <property type="component" value="Unassembled WGS sequence"/>
</dbReference>
<evidence type="ECO:0000313" key="3">
    <source>
        <dbReference type="EMBL" id="TQV78247.1"/>
    </source>
</evidence>
<dbReference type="EMBL" id="VHSG01000013">
    <property type="protein sequence ID" value="TQV78247.1"/>
    <property type="molecule type" value="Genomic_DNA"/>
</dbReference>
<feature type="domain" description="Ppx/GppA phosphatase C-terminal" evidence="2">
    <location>
        <begin position="387"/>
        <end position="568"/>
    </location>
</feature>
<dbReference type="PANTHER" id="PTHR30005">
    <property type="entry name" value="EXOPOLYPHOSPHATASE"/>
    <property type="match status" value="1"/>
</dbReference>
<evidence type="ECO:0000313" key="4">
    <source>
        <dbReference type="Proteomes" id="UP000319732"/>
    </source>
</evidence>
<dbReference type="Gene3D" id="3.30.420.40">
    <property type="match status" value="1"/>
</dbReference>
<dbReference type="InterPro" id="IPR003695">
    <property type="entry name" value="Ppx_GppA_N"/>
</dbReference>
<dbReference type="InterPro" id="IPR050273">
    <property type="entry name" value="GppA/Ppx_hydrolase"/>
</dbReference>
<evidence type="ECO:0000259" key="1">
    <source>
        <dbReference type="Pfam" id="PF02541"/>
    </source>
</evidence>
<evidence type="ECO:0000259" key="2">
    <source>
        <dbReference type="Pfam" id="PF21447"/>
    </source>
</evidence>
<dbReference type="Gene3D" id="1.10.3210.10">
    <property type="entry name" value="Hypothetical protein af1432"/>
    <property type="match status" value="1"/>
</dbReference>
<dbReference type="InterPro" id="IPR043129">
    <property type="entry name" value="ATPase_NBD"/>
</dbReference>
<keyword evidence="4" id="KW-1185">Reference proteome</keyword>